<sequence>MAASLLRGNAYVSGAASGIGRATAFALARHGANGLALSDLNGQTLENTGQEIQKEHPNVKVVCYILDVSNEESVVHVMSRVFKDFGRLTYAINNAGIQGGIKPTVLVEANIFQKALDVNLVGLWISQREQLKHMLTQELVDEGDHSKIRGVIVNTASMAGLIAGENVTPYIASKHGVVGATKGDAATYAKDGIRINCVCPGFIKTPMMPYDDATLSTIAQMVPMKRIAAPEEVASAIIFLASPLSSYLSGVALPIDGGFTTV</sequence>
<keyword evidence="5" id="KW-1185">Reference proteome</keyword>
<dbReference type="Proteomes" id="UP000504636">
    <property type="component" value="Unplaced"/>
</dbReference>
<evidence type="ECO:0000313" key="5">
    <source>
        <dbReference type="Proteomes" id="UP000504636"/>
    </source>
</evidence>
<dbReference type="SUPFAM" id="SSF51735">
    <property type="entry name" value="NAD(P)-binding Rossmann-fold domains"/>
    <property type="match status" value="1"/>
</dbReference>
<accession>A0A6A6YE21</accession>
<evidence type="ECO:0000256" key="1">
    <source>
        <dbReference type="ARBA" id="ARBA00006484"/>
    </source>
</evidence>
<evidence type="ECO:0000313" key="6">
    <source>
        <dbReference type="RefSeq" id="XP_033573772.1"/>
    </source>
</evidence>
<keyword evidence="2" id="KW-0521">NADP</keyword>
<dbReference type="PANTHER" id="PTHR24321">
    <property type="entry name" value="DEHYDROGENASES, SHORT CHAIN"/>
    <property type="match status" value="1"/>
</dbReference>
<reference evidence="6" key="2">
    <citation type="submission" date="2020-04" db="EMBL/GenBank/DDBJ databases">
        <authorList>
            <consortium name="NCBI Genome Project"/>
        </authorList>
    </citation>
    <scope>NUCLEOTIDE SEQUENCE</scope>
    <source>
        <strain evidence="6">CBS 304.34</strain>
    </source>
</reference>
<keyword evidence="3" id="KW-0560">Oxidoreductase</keyword>
<name>A0A6A6YE21_9PEZI</name>
<comment type="similarity">
    <text evidence="1">Belongs to the short-chain dehydrogenases/reductases (SDR) family.</text>
</comment>
<dbReference type="OrthoDB" id="5840532at2759"/>
<evidence type="ECO:0000256" key="3">
    <source>
        <dbReference type="ARBA" id="ARBA00023002"/>
    </source>
</evidence>
<dbReference type="PRINTS" id="PR00081">
    <property type="entry name" value="GDHRDH"/>
</dbReference>
<dbReference type="InterPro" id="IPR036291">
    <property type="entry name" value="NAD(P)-bd_dom_sf"/>
</dbReference>
<dbReference type="InterPro" id="IPR002347">
    <property type="entry name" value="SDR_fam"/>
</dbReference>
<dbReference type="GeneID" id="54461473"/>
<evidence type="ECO:0000313" key="4">
    <source>
        <dbReference type="EMBL" id="KAF2806808.1"/>
    </source>
</evidence>
<reference evidence="4 6" key="1">
    <citation type="journal article" date="2020" name="Stud. Mycol.">
        <title>101 Dothideomycetes genomes: a test case for predicting lifestyles and emergence of pathogens.</title>
        <authorList>
            <person name="Haridas S."/>
            <person name="Albert R."/>
            <person name="Binder M."/>
            <person name="Bloem J."/>
            <person name="Labutti K."/>
            <person name="Salamov A."/>
            <person name="Andreopoulos B."/>
            <person name="Baker S."/>
            <person name="Barry K."/>
            <person name="Bills G."/>
            <person name="Bluhm B."/>
            <person name="Cannon C."/>
            <person name="Castanera R."/>
            <person name="Culley D."/>
            <person name="Daum C."/>
            <person name="Ezra D."/>
            <person name="Gonzalez J."/>
            <person name="Henrissat B."/>
            <person name="Kuo A."/>
            <person name="Liang C."/>
            <person name="Lipzen A."/>
            <person name="Lutzoni F."/>
            <person name="Magnuson J."/>
            <person name="Mondo S."/>
            <person name="Nolan M."/>
            <person name="Ohm R."/>
            <person name="Pangilinan J."/>
            <person name="Park H.-J."/>
            <person name="Ramirez L."/>
            <person name="Alfaro M."/>
            <person name="Sun H."/>
            <person name="Tritt A."/>
            <person name="Yoshinaga Y."/>
            <person name="Zwiers L.-H."/>
            <person name="Turgeon B."/>
            <person name="Goodwin S."/>
            <person name="Spatafora J."/>
            <person name="Crous P."/>
            <person name="Grigoriev I."/>
        </authorList>
    </citation>
    <scope>NUCLEOTIDE SEQUENCE</scope>
    <source>
        <strain evidence="4 6">CBS 304.34</strain>
    </source>
</reference>
<dbReference type="FunFam" id="3.40.50.720:FF:000084">
    <property type="entry name" value="Short-chain dehydrogenase reductase"/>
    <property type="match status" value="1"/>
</dbReference>
<dbReference type="EMBL" id="MU003706">
    <property type="protein sequence ID" value="KAF2806808.1"/>
    <property type="molecule type" value="Genomic_DNA"/>
</dbReference>
<reference evidence="6" key="3">
    <citation type="submission" date="2025-04" db="UniProtKB">
        <authorList>
            <consortium name="RefSeq"/>
        </authorList>
    </citation>
    <scope>IDENTIFICATION</scope>
    <source>
        <strain evidence="6">CBS 304.34</strain>
    </source>
</reference>
<proteinExistence type="inferred from homology"/>
<protein>
    <submittedName>
        <fullName evidence="4 6">Oxidoreductase UcpA</fullName>
    </submittedName>
</protein>
<dbReference type="RefSeq" id="XP_033573772.1">
    <property type="nucleotide sequence ID" value="XM_033720580.1"/>
</dbReference>
<dbReference type="CDD" id="cd05233">
    <property type="entry name" value="SDR_c"/>
    <property type="match status" value="1"/>
</dbReference>
<dbReference type="Gene3D" id="3.40.50.720">
    <property type="entry name" value="NAD(P)-binding Rossmann-like Domain"/>
    <property type="match status" value="1"/>
</dbReference>
<dbReference type="AlphaFoldDB" id="A0A6A6YE21"/>
<gene>
    <name evidence="4 6" type="ORF">BDZ99DRAFT_465596</name>
</gene>
<dbReference type="Pfam" id="PF13561">
    <property type="entry name" value="adh_short_C2"/>
    <property type="match status" value="1"/>
</dbReference>
<dbReference type="PRINTS" id="PR00080">
    <property type="entry name" value="SDRFAMILY"/>
</dbReference>
<evidence type="ECO:0000256" key="2">
    <source>
        <dbReference type="ARBA" id="ARBA00022857"/>
    </source>
</evidence>
<organism evidence="4">
    <name type="scientific">Mytilinidion resinicola</name>
    <dbReference type="NCBI Taxonomy" id="574789"/>
    <lineage>
        <taxon>Eukaryota</taxon>
        <taxon>Fungi</taxon>
        <taxon>Dikarya</taxon>
        <taxon>Ascomycota</taxon>
        <taxon>Pezizomycotina</taxon>
        <taxon>Dothideomycetes</taxon>
        <taxon>Pleosporomycetidae</taxon>
        <taxon>Mytilinidiales</taxon>
        <taxon>Mytilinidiaceae</taxon>
        <taxon>Mytilinidion</taxon>
    </lineage>
</organism>
<dbReference type="PANTHER" id="PTHR24321:SF12">
    <property type="entry name" value="SHORT-CHAIN DEHYDROGENASE_REDUCTASE FAMILY, PUTATIVE (AFU_ORTHOLOGUE AFUA_5G14340)-RELATED"/>
    <property type="match status" value="1"/>
</dbReference>
<dbReference type="GO" id="GO:0016491">
    <property type="term" value="F:oxidoreductase activity"/>
    <property type="evidence" value="ECO:0007669"/>
    <property type="project" value="UniProtKB-KW"/>
</dbReference>